<name>A0A1E5QA66_9PROT</name>
<feature type="binding site" evidence="2">
    <location>
        <position position="153"/>
    </location>
    <ligand>
        <name>Fe cation</name>
        <dbReference type="ChEBI" id="CHEBI:24875"/>
        <label>2</label>
    </ligand>
</feature>
<feature type="active site" description="Proton donor" evidence="1">
    <location>
        <position position="68"/>
    </location>
</feature>
<evidence type="ECO:0000313" key="4">
    <source>
        <dbReference type="Proteomes" id="UP000095347"/>
    </source>
</evidence>
<dbReference type="Pfam" id="PF13277">
    <property type="entry name" value="YmdB"/>
    <property type="match status" value="1"/>
</dbReference>
<feature type="binding site" evidence="2">
    <location>
        <position position="39"/>
    </location>
    <ligand>
        <name>Fe cation</name>
        <dbReference type="ChEBI" id="CHEBI:24875"/>
        <label>2</label>
    </ligand>
</feature>
<dbReference type="CDD" id="cd07382">
    <property type="entry name" value="MPP_DR1281"/>
    <property type="match status" value="1"/>
</dbReference>
<dbReference type="InterPro" id="IPR005235">
    <property type="entry name" value="YmdB-like"/>
</dbReference>
<organism evidence="3 4">
    <name type="scientific">Magnetovibrio blakemorei</name>
    <dbReference type="NCBI Taxonomy" id="28181"/>
    <lineage>
        <taxon>Bacteria</taxon>
        <taxon>Pseudomonadati</taxon>
        <taxon>Pseudomonadota</taxon>
        <taxon>Alphaproteobacteria</taxon>
        <taxon>Rhodospirillales</taxon>
        <taxon>Magnetovibrionaceae</taxon>
        <taxon>Magnetovibrio</taxon>
    </lineage>
</organism>
<protein>
    <submittedName>
        <fullName evidence="3">Metallophosphoesterase</fullName>
    </submittedName>
</protein>
<dbReference type="OrthoDB" id="9801109at2"/>
<reference evidence="4" key="1">
    <citation type="submission" date="2016-07" db="EMBL/GenBank/DDBJ databases">
        <authorList>
            <person name="Florea S."/>
            <person name="Webb J.S."/>
            <person name="Jaromczyk J."/>
            <person name="Schardl C.L."/>
        </authorList>
    </citation>
    <scope>NUCLEOTIDE SEQUENCE [LARGE SCALE GENOMIC DNA]</scope>
    <source>
        <strain evidence="4">MV-1</strain>
    </source>
</reference>
<feature type="binding site" evidence="2">
    <location>
        <position position="180"/>
    </location>
    <ligand>
        <name>Fe cation</name>
        <dbReference type="ChEBI" id="CHEBI:24875"/>
        <label>1</label>
    </ligand>
</feature>
<dbReference type="GO" id="GO:0046872">
    <property type="term" value="F:metal ion binding"/>
    <property type="evidence" value="ECO:0007669"/>
    <property type="project" value="UniProtKB-KW"/>
</dbReference>
<comment type="caution">
    <text evidence="3">The sequence shown here is derived from an EMBL/GenBank/DDBJ whole genome shotgun (WGS) entry which is preliminary data.</text>
</comment>
<dbReference type="PANTHER" id="PTHR36303">
    <property type="entry name" value="2',3'-CYCLIC-NUCLEOTIDE 2'-PHOSPHODIESTERASE"/>
    <property type="match status" value="1"/>
</dbReference>
<dbReference type="Gene3D" id="3.60.21.10">
    <property type="match status" value="1"/>
</dbReference>
<feature type="binding site" evidence="2">
    <location>
        <position position="39"/>
    </location>
    <ligand>
        <name>Fe cation</name>
        <dbReference type="ChEBI" id="CHEBI:24875"/>
        <label>1</label>
    </ligand>
</feature>
<dbReference type="RefSeq" id="WP_069957033.1">
    <property type="nucleotide sequence ID" value="NZ_MCGG01000011.1"/>
</dbReference>
<evidence type="ECO:0000313" key="3">
    <source>
        <dbReference type="EMBL" id="OEJ68675.1"/>
    </source>
</evidence>
<dbReference type="GO" id="GO:0004113">
    <property type="term" value="F:2',3'-cyclic-nucleotide 3'-phosphodiesterase activity"/>
    <property type="evidence" value="ECO:0007669"/>
    <property type="project" value="TreeGrafter"/>
</dbReference>
<dbReference type="InterPro" id="IPR029052">
    <property type="entry name" value="Metallo-depent_PP-like"/>
</dbReference>
<dbReference type="STRING" id="28181.BEN30_05525"/>
<feature type="binding site" evidence="2">
    <location>
        <position position="40"/>
    </location>
    <ligand>
        <name>Fe cation</name>
        <dbReference type="ChEBI" id="CHEBI:24875"/>
        <label>1</label>
    </ligand>
</feature>
<keyword evidence="4" id="KW-1185">Reference proteome</keyword>
<dbReference type="NCBIfam" id="TIGR00282">
    <property type="entry name" value="TIGR00282 family metallophosphoesterase"/>
    <property type="match status" value="1"/>
</dbReference>
<dbReference type="AlphaFoldDB" id="A0A1E5QA66"/>
<accession>A0A1E5QA66</accession>
<dbReference type="PIRSF" id="PIRSF004789">
    <property type="entry name" value="DR1281"/>
    <property type="match status" value="1"/>
</dbReference>
<dbReference type="PANTHER" id="PTHR36303:SF1">
    <property type="entry name" value="2',3'-CYCLIC-NUCLEOTIDE 2'-PHOSPHODIESTERASE"/>
    <property type="match status" value="1"/>
</dbReference>
<sequence>MKVLYIGDVVGKSGRKAVLDHLPRLREDLSLDFVVVNGENSAHGFGITGAICDQFFEAGADVITTGNHAWDQREIIDYIETEPRLLRPVNYPEGTPGQGMGVFQSVGGKKVVVIQAMGRLFMDPLDDPFASVSRAMLNKRVGDTVDFVLIDIHAEATSEKMAMGHFFDGRASLVVGSHSHIPTADAQILPGGTAYQTDAGMCGDYNSVIGMTKGPAIERFTTKMPKQRLEPASGEGTLCAVYVESDDATGLATQVTPVRVGGRLMEIMPL</sequence>
<evidence type="ECO:0000256" key="1">
    <source>
        <dbReference type="PIRSR" id="PIRSR004789-50"/>
    </source>
</evidence>
<dbReference type="SUPFAM" id="SSF56300">
    <property type="entry name" value="Metallo-dependent phosphatases"/>
    <property type="match status" value="1"/>
</dbReference>
<evidence type="ECO:0000256" key="2">
    <source>
        <dbReference type="PIRSR" id="PIRSR004789-51"/>
    </source>
</evidence>
<feature type="binding site" evidence="2">
    <location>
        <position position="178"/>
    </location>
    <ligand>
        <name>Fe cation</name>
        <dbReference type="ChEBI" id="CHEBI:24875"/>
        <label>2</label>
    </ligand>
</feature>
<feature type="binding site" evidence="2">
    <location>
        <position position="67"/>
    </location>
    <ligand>
        <name>Fe cation</name>
        <dbReference type="ChEBI" id="CHEBI:24875"/>
        <label>2</label>
    </ligand>
</feature>
<gene>
    <name evidence="3" type="ORF">BEN30_05525</name>
</gene>
<dbReference type="Proteomes" id="UP000095347">
    <property type="component" value="Unassembled WGS sequence"/>
</dbReference>
<keyword evidence="2" id="KW-0479">Metal-binding</keyword>
<proteinExistence type="predicted"/>
<dbReference type="EMBL" id="MCGG01000011">
    <property type="protein sequence ID" value="OEJ68675.1"/>
    <property type="molecule type" value="Genomic_DNA"/>
</dbReference>
<feature type="binding site" evidence="2">
    <location>
        <position position="8"/>
    </location>
    <ligand>
        <name>Fe cation</name>
        <dbReference type="ChEBI" id="CHEBI:24875"/>
        <label>1</label>
    </ligand>
</feature>